<dbReference type="Pfam" id="PF01593">
    <property type="entry name" value="Amino_oxidase"/>
    <property type="match status" value="1"/>
</dbReference>
<evidence type="ECO:0000313" key="12">
    <source>
        <dbReference type="EMBL" id="CAF0759055.1"/>
    </source>
</evidence>
<evidence type="ECO:0000256" key="9">
    <source>
        <dbReference type="PIRSR" id="PIRSR601613-1"/>
    </source>
</evidence>
<comment type="catalytic activity">
    <reaction evidence="6">
        <text>a secondary aliphatic amine + O2 + H2O = a primary amine + an aldehyde + H2O2</text>
        <dbReference type="Rhea" id="RHEA:26414"/>
        <dbReference type="ChEBI" id="CHEBI:15377"/>
        <dbReference type="ChEBI" id="CHEBI:15379"/>
        <dbReference type="ChEBI" id="CHEBI:16240"/>
        <dbReference type="ChEBI" id="CHEBI:17478"/>
        <dbReference type="ChEBI" id="CHEBI:58855"/>
        <dbReference type="ChEBI" id="CHEBI:65296"/>
        <dbReference type="EC" id="1.4.3.4"/>
    </reaction>
</comment>
<dbReference type="EMBL" id="CAJNOK010000523">
    <property type="protein sequence ID" value="CAF0759055.1"/>
    <property type="molecule type" value="Genomic_DNA"/>
</dbReference>
<dbReference type="PANTHER" id="PTHR43563">
    <property type="entry name" value="AMINE OXIDASE"/>
    <property type="match status" value="1"/>
</dbReference>
<evidence type="ECO:0000256" key="2">
    <source>
        <dbReference type="ARBA" id="ARBA00004362"/>
    </source>
</evidence>
<comment type="catalytic activity">
    <reaction evidence="7">
        <text>benzylamine + O2 + H2O = benzaldehyde + H2O2 + NH4(+)</text>
        <dbReference type="Rhea" id="RHEA:59424"/>
        <dbReference type="ChEBI" id="CHEBI:15377"/>
        <dbReference type="ChEBI" id="CHEBI:15379"/>
        <dbReference type="ChEBI" id="CHEBI:16240"/>
        <dbReference type="ChEBI" id="CHEBI:17169"/>
        <dbReference type="ChEBI" id="CHEBI:28938"/>
        <dbReference type="ChEBI" id="CHEBI:225238"/>
    </reaction>
    <physiologicalReaction direction="left-to-right" evidence="7">
        <dbReference type="Rhea" id="RHEA:59425"/>
    </physiologicalReaction>
</comment>
<dbReference type="EMBL" id="CAJOBA010000523">
    <property type="protein sequence ID" value="CAF3538691.1"/>
    <property type="molecule type" value="Genomic_DNA"/>
</dbReference>
<dbReference type="EMBL" id="CAJNOQ010005389">
    <property type="protein sequence ID" value="CAF1097177.1"/>
    <property type="molecule type" value="Genomic_DNA"/>
</dbReference>
<dbReference type="InterPro" id="IPR050703">
    <property type="entry name" value="Flavin_MAO"/>
</dbReference>
<dbReference type="EC" id="1.4.3.-" evidence="10"/>
<dbReference type="InterPro" id="IPR001613">
    <property type="entry name" value="Flavin_amine_oxidase"/>
</dbReference>
<evidence type="ECO:0000313" key="14">
    <source>
        <dbReference type="EMBL" id="CAF3538691.1"/>
    </source>
</evidence>
<keyword evidence="16" id="KW-1185">Reference proteome</keyword>
<dbReference type="Proteomes" id="UP000681722">
    <property type="component" value="Unassembled WGS sequence"/>
</dbReference>
<name>A0A814NVH5_9BILA</name>
<keyword evidence="10" id="KW-0285">Flavoprotein</keyword>
<dbReference type="Gene3D" id="3.90.660.10">
    <property type="match status" value="1"/>
</dbReference>
<dbReference type="EMBL" id="CAJOBC010005389">
    <property type="protein sequence ID" value="CAF3862373.1"/>
    <property type="molecule type" value="Genomic_DNA"/>
</dbReference>
<evidence type="ECO:0000259" key="11">
    <source>
        <dbReference type="Pfam" id="PF01593"/>
    </source>
</evidence>
<evidence type="ECO:0000256" key="3">
    <source>
        <dbReference type="ARBA" id="ARBA00005995"/>
    </source>
</evidence>
<dbReference type="PANTHER" id="PTHR43563:SF1">
    <property type="entry name" value="AMINE OXIDASE [FLAVIN-CONTAINING] B"/>
    <property type="match status" value="1"/>
</dbReference>
<dbReference type="InterPro" id="IPR002937">
    <property type="entry name" value="Amino_oxidase"/>
</dbReference>
<evidence type="ECO:0000313" key="16">
    <source>
        <dbReference type="Proteomes" id="UP000663829"/>
    </source>
</evidence>
<dbReference type="InterPro" id="IPR036188">
    <property type="entry name" value="FAD/NAD-bd_sf"/>
</dbReference>
<feature type="binding site" evidence="9">
    <location>
        <begin position="39"/>
        <end position="40"/>
    </location>
    <ligand>
        <name>FAD</name>
        <dbReference type="ChEBI" id="CHEBI:57692"/>
    </ligand>
</feature>
<organism evidence="13 16">
    <name type="scientific">Didymodactylos carnosus</name>
    <dbReference type="NCBI Taxonomy" id="1234261"/>
    <lineage>
        <taxon>Eukaryota</taxon>
        <taxon>Metazoa</taxon>
        <taxon>Spiralia</taxon>
        <taxon>Gnathifera</taxon>
        <taxon>Rotifera</taxon>
        <taxon>Eurotatoria</taxon>
        <taxon>Bdelloidea</taxon>
        <taxon>Philodinida</taxon>
        <taxon>Philodinidae</taxon>
        <taxon>Didymodactylos</taxon>
    </lineage>
</organism>
<gene>
    <name evidence="13" type="ORF">GPM918_LOCUS18564</name>
    <name evidence="12" type="ORF">OVA965_LOCUS2449</name>
    <name evidence="15" type="ORF">SRO942_LOCUS18561</name>
    <name evidence="14" type="ORF">TMI583_LOCUS2449</name>
</gene>
<dbReference type="SUPFAM" id="SSF51905">
    <property type="entry name" value="FAD/NAD(P)-binding domain"/>
    <property type="match status" value="1"/>
</dbReference>
<evidence type="ECO:0000256" key="6">
    <source>
        <dbReference type="ARBA" id="ARBA00048448"/>
    </source>
</evidence>
<dbReference type="Gene3D" id="1.10.405.10">
    <property type="entry name" value="Guanine Nucleotide Dissociation Inhibitor, domain 1"/>
    <property type="match status" value="1"/>
</dbReference>
<keyword evidence="10" id="KW-0274">FAD</keyword>
<evidence type="ECO:0000313" key="15">
    <source>
        <dbReference type="EMBL" id="CAF3862373.1"/>
    </source>
</evidence>
<dbReference type="Proteomes" id="UP000682733">
    <property type="component" value="Unassembled WGS sequence"/>
</dbReference>
<feature type="domain" description="Amine oxidase" evidence="11">
    <location>
        <begin position="18"/>
        <end position="459"/>
    </location>
</feature>
<dbReference type="Gene3D" id="3.50.50.60">
    <property type="entry name" value="FAD/NAD(P)-binding domain"/>
    <property type="match status" value="1"/>
</dbReference>
<dbReference type="SUPFAM" id="SSF54373">
    <property type="entry name" value="FAD-linked reductases, C-terminal domain"/>
    <property type="match status" value="1"/>
</dbReference>
<feature type="binding site" evidence="9">
    <location>
        <position position="19"/>
    </location>
    <ligand>
        <name>FAD</name>
        <dbReference type="ChEBI" id="CHEBI:57692"/>
    </ligand>
</feature>
<evidence type="ECO:0000256" key="7">
    <source>
        <dbReference type="ARBA" id="ARBA00049354"/>
    </source>
</evidence>
<dbReference type="GO" id="GO:0097621">
    <property type="term" value="F:monoamine oxidase activity"/>
    <property type="evidence" value="ECO:0007669"/>
    <property type="project" value="UniProtKB-EC"/>
</dbReference>
<comment type="function">
    <text evidence="5">Catalyzes the oxidative deamination of primary and some secondary amines such as neurotransmitters, and exogenous amines including the tertiary amine, neurotoxin 1-methyl-4-phenyl-1,2,3,6-tetrahydropyridine (MPTP), with concomitant reduction of oxygen to hydrogen peroxide and participates in the metabolism of neuroactive and vasoactive amines in the central nervous system and peripheral tissues. Preferentially degrades benzylamine and phenylethylamine.</text>
</comment>
<evidence type="ECO:0000256" key="8">
    <source>
        <dbReference type="ARBA" id="ARBA00049430"/>
    </source>
</evidence>
<dbReference type="AlphaFoldDB" id="A0A814NVH5"/>
<sequence length="524" mass="59576">MTERADHIFDVIIIGGGLSGLSAANYLTTNNYNNYLVLEARDRVGGRTCTINVNGHYVDVGGAYVGPTQNRILRLAREFNIKTKKVYCDGKNILTFSNNKRYEYSGTVPNNLSPFTLLDVNYLLCQTQKLSETITSTEPWSNTQMHKYDHMSVQEWINSLSETEQGKEMYASVIRGIVCVEPNELSMLAWLNYVNSGQGVMRLCQAENGAQERKFINGSQQISNKLREKLGENKIKLDCPIEKIQWDKSDKLIIIECKNKMIFQCKHVLLAIAPSLYKTIDFQPPLPEKKQLATNQMYMGSIIKTITFYSKPFWKENGYSGILLDTSTKQPVVYSYDDSFENNIHAIMGFVVAKSGRFYQKQTKDERKLAICEQYSNAFNSKEALKPINYIEQDWNEEIYSGGCYTDIMPVDLLTTIKQELRTPVAKQVYFAGTELATQWSGYMDGAVQSGEKAAFDIIKDCLNPNTLLLWNDTEQLHENEECRSLPTIGPSTIERHLPKPSTVKYIMKAVFVTIAVAIAYRVF</sequence>
<comment type="caution">
    <text evidence="13">The sequence shown here is derived from an EMBL/GenBank/DDBJ whole genome shotgun (WGS) entry which is preliminary data.</text>
</comment>
<dbReference type="GO" id="GO:0008131">
    <property type="term" value="F:primary methylamine oxidase activity"/>
    <property type="evidence" value="ECO:0007669"/>
    <property type="project" value="UniProtKB-ARBA"/>
</dbReference>
<feature type="binding site" evidence="9">
    <location>
        <position position="435"/>
    </location>
    <ligand>
        <name>FAD</name>
        <dbReference type="ChEBI" id="CHEBI:57692"/>
    </ligand>
</feature>
<comment type="catalytic activity">
    <reaction evidence="8">
        <text>N-acetylputrescine + O2 + H2O = 4-acetamidobutanal + H2O2 + NH4(+)</text>
        <dbReference type="Rhea" id="RHEA:70283"/>
        <dbReference type="ChEBI" id="CHEBI:7386"/>
        <dbReference type="ChEBI" id="CHEBI:15377"/>
        <dbReference type="ChEBI" id="CHEBI:15379"/>
        <dbReference type="ChEBI" id="CHEBI:16240"/>
        <dbReference type="ChEBI" id="CHEBI:28938"/>
        <dbReference type="ChEBI" id="CHEBI:58263"/>
    </reaction>
    <physiologicalReaction direction="left-to-right" evidence="8">
        <dbReference type="Rhea" id="RHEA:70284"/>
    </physiologicalReaction>
</comment>
<comment type="similarity">
    <text evidence="3 10">Belongs to the flavin monoamine oxidase family.</text>
</comment>
<keyword evidence="4 10" id="KW-0560">Oxidoreductase</keyword>
<dbReference type="GO" id="GO:0005741">
    <property type="term" value="C:mitochondrial outer membrane"/>
    <property type="evidence" value="ECO:0007669"/>
    <property type="project" value="UniProtKB-SubCell"/>
</dbReference>
<protein>
    <recommendedName>
        <fullName evidence="10">Amine oxidase</fullName>
        <ecNumber evidence="10">1.4.3.-</ecNumber>
    </recommendedName>
</protein>
<dbReference type="PRINTS" id="PR00757">
    <property type="entry name" value="AMINEOXDASEF"/>
</dbReference>
<evidence type="ECO:0000313" key="13">
    <source>
        <dbReference type="EMBL" id="CAF1097177.1"/>
    </source>
</evidence>
<reference evidence="13" key="1">
    <citation type="submission" date="2021-02" db="EMBL/GenBank/DDBJ databases">
        <authorList>
            <person name="Nowell W R."/>
        </authorList>
    </citation>
    <scope>NUCLEOTIDE SEQUENCE</scope>
</reference>
<evidence type="ECO:0000256" key="5">
    <source>
        <dbReference type="ARBA" id="ARBA00045409"/>
    </source>
</evidence>
<feature type="binding site" evidence="9">
    <location>
        <position position="350"/>
    </location>
    <ligand>
        <name>substrate</name>
    </ligand>
</feature>
<dbReference type="Proteomes" id="UP000663829">
    <property type="component" value="Unassembled WGS sequence"/>
</dbReference>
<dbReference type="OrthoDB" id="7777654at2759"/>
<proteinExistence type="inferred from homology"/>
<evidence type="ECO:0000256" key="1">
    <source>
        <dbReference type="ARBA" id="ARBA00001974"/>
    </source>
</evidence>
<comment type="subcellular location">
    <subcellularLocation>
        <location evidence="2">Mitochondrion outer membrane</location>
        <topology evidence="2">Single-pass type IV membrane protein</topology>
        <orientation evidence="2">Cytoplasmic side</orientation>
    </subcellularLocation>
</comment>
<comment type="cofactor">
    <cofactor evidence="1 10">
        <name>FAD</name>
        <dbReference type="ChEBI" id="CHEBI:57692"/>
    </cofactor>
</comment>
<evidence type="ECO:0000256" key="10">
    <source>
        <dbReference type="RuleBase" id="RU362067"/>
    </source>
</evidence>
<evidence type="ECO:0000256" key="4">
    <source>
        <dbReference type="ARBA" id="ARBA00023002"/>
    </source>
</evidence>
<accession>A0A814NVH5</accession>
<dbReference type="Proteomes" id="UP000677228">
    <property type="component" value="Unassembled WGS sequence"/>
</dbReference>